<name>A0AAV9JUU2_9PEZI</name>
<dbReference type="Proteomes" id="UP001324427">
    <property type="component" value="Unassembled WGS sequence"/>
</dbReference>
<gene>
    <name evidence="2" type="ORF">LTR36_007516</name>
</gene>
<feature type="region of interest" description="Disordered" evidence="1">
    <location>
        <begin position="291"/>
        <end position="322"/>
    </location>
</feature>
<feature type="region of interest" description="Disordered" evidence="1">
    <location>
        <begin position="100"/>
        <end position="122"/>
    </location>
</feature>
<dbReference type="EMBL" id="JAVFHQ010000005">
    <property type="protein sequence ID" value="KAK4549060.1"/>
    <property type="molecule type" value="Genomic_DNA"/>
</dbReference>
<reference evidence="2 3" key="1">
    <citation type="submission" date="2021-11" db="EMBL/GenBank/DDBJ databases">
        <title>Black yeast isolated from Biological Soil Crust.</title>
        <authorList>
            <person name="Kurbessoian T."/>
        </authorList>
    </citation>
    <scope>NUCLEOTIDE SEQUENCE [LARGE SCALE GENOMIC DNA]</scope>
    <source>
        <strain evidence="2 3">CCFEE 5522</strain>
    </source>
</reference>
<accession>A0AAV9JUU2</accession>
<sequence length="431" mass="47961">MNTTVLTVPRASALAALVPFAPQKAYTQLQLWSAAPARLWSASLYRHTDCQAFVDYAEWALDAAREKHKTERQKGRDAEEQRVLCGGFTVERRDPDEFHAEHGEEARFIWSADDGGSDGEESERIPDYAMDQRYNGGDYAGDGALGLFSGDGDDFSYAESDTRGRDEHLVGIHATAAADGGGDATADDTPGYKAGYPNSLAEPEGNGNTTRPGADESSEAGAKNDETEDGYFSEPEWCDADILDAEEALRTARRNKNTAHETSRLNATEKFRARDALTVFFTQHPEFQHVAAADDLDDTRSRKRKRHHDGAPTGGLPSMDDDRASKLATWHQTVRSAFRDRATMPAFPEPLVWPCFNTACRKRCKSSERALRACECNIRVAFENSSARQLKLERHEWHPDRFGVCPADKREVWQKMATEVFTAISAMLRES</sequence>
<protein>
    <submittedName>
        <fullName evidence="2">Uncharacterized protein</fullName>
    </submittedName>
</protein>
<keyword evidence="3" id="KW-1185">Reference proteome</keyword>
<evidence type="ECO:0000256" key="1">
    <source>
        <dbReference type="SAM" id="MobiDB-lite"/>
    </source>
</evidence>
<organism evidence="2 3">
    <name type="scientific">Oleoguttula mirabilis</name>
    <dbReference type="NCBI Taxonomy" id="1507867"/>
    <lineage>
        <taxon>Eukaryota</taxon>
        <taxon>Fungi</taxon>
        <taxon>Dikarya</taxon>
        <taxon>Ascomycota</taxon>
        <taxon>Pezizomycotina</taxon>
        <taxon>Dothideomycetes</taxon>
        <taxon>Dothideomycetidae</taxon>
        <taxon>Mycosphaerellales</taxon>
        <taxon>Teratosphaeriaceae</taxon>
        <taxon>Oleoguttula</taxon>
    </lineage>
</organism>
<evidence type="ECO:0000313" key="2">
    <source>
        <dbReference type="EMBL" id="KAK4549060.1"/>
    </source>
</evidence>
<feature type="region of interest" description="Disordered" evidence="1">
    <location>
        <begin position="178"/>
        <end position="232"/>
    </location>
</feature>
<evidence type="ECO:0000313" key="3">
    <source>
        <dbReference type="Proteomes" id="UP001324427"/>
    </source>
</evidence>
<dbReference type="AlphaFoldDB" id="A0AAV9JUU2"/>
<comment type="caution">
    <text evidence="2">The sequence shown here is derived from an EMBL/GenBank/DDBJ whole genome shotgun (WGS) entry which is preliminary data.</text>
</comment>
<proteinExistence type="predicted"/>